<evidence type="ECO:0000259" key="2">
    <source>
        <dbReference type="Pfam" id="PF04230"/>
    </source>
</evidence>
<evidence type="ECO:0000256" key="1">
    <source>
        <dbReference type="SAM" id="MobiDB-lite"/>
    </source>
</evidence>
<dbReference type="AlphaFoldDB" id="A0A1H3G1B6"/>
<protein>
    <submittedName>
        <fullName evidence="3">Exopolysaccharide biosynthesis protein EpsI, predicted pyruvyl transferase</fullName>
    </submittedName>
</protein>
<dbReference type="EMBL" id="FNMZ01000015">
    <property type="protein sequence ID" value="SDX96438.1"/>
    <property type="molecule type" value="Genomic_DNA"/>
</dbReference>
<reference evidence="3 4" key="1">
    <citation type="submission" date="2016-10" db="EMBL/GenBank/DDBJ databases">
        <authorList>
            <person name="de Groot N.N."/>
        </authorList>
    </citation>
    <scope>NUCLEOTIDE SEQUENCE [LARGE SCALE GENOMIC DNA]</scope>
    <source>
        <strain evidence="3 4">DSM 17890</strain>
    </source>
</reference>
<sequence>MQAPMPAGDMPHPASPPTDRPTVRKSPHFPKFRENLDRMLRGLRGREVVFCPNHGNGGDSLIAVATYQAFRRAGLKYRVVRFDDHDEDLRGKTLIYAGGGNFVKQYAHGERFLRRYYKELDQLIILPHTFQGKEALLADLGDNATLIARERGSLAHLAEHAPRANRKLMHDLAFLLDLDELRRNPWGLPRLEIPRRVDFERMKKDREARAATTFPEGDVIRVFRTDGEKTARPIPPDNVDLPHVFRAGVTPEFLARRVALNFLNALDRYRVIETNRLHVGLAGALLGKKVRLEDNSYGKVAWVHAHSMAGRFPHVKLRPAPGVI</sequence>
<accession>A0A1H3G1B6</accession>
<dbReference type="RefSeq" id="WP_176954872.1">
    <property type="nucleotide sequence ID" value="NZ_FNMZ01000015.1"/>
</dbReference>
<keyword evidence="3" id="KW-0808">Transferase</keyword>
<feature type="region of interest" description="Disordered" evidence="1">
    <location>
        <begin position="1"/>
        <end position="29"/>
    </location>
</feature>
<dbReference type="GO" id="GO:0016740">
    <property type="term" value="F:transferase activity"/>
    <property type="evidence" value="ECO:0007669"/>
    <property type="project" value="UniProtKB-KW"/>
</dbReference>
<evidence type="ECO:0000313" key="3">
    <source>
        <dbReference type="EMBL" id="SDX96438.1"/>
    </source>
</evidence>
<gene>
    <name evidence="3" type="ORF">SAMN05444336_11532</name>
</gene>
<proteinExistence type="predicted"/>
<organism evidence="3 4">
    <name type="scientific">Albimonas donghaensis</name>
    <dbReference type="NCBI Taxonomy" id="356660"/>
    <lineage>
        <taxon>Bacteria</taxon>
        <taxon>Pseudomonadati</taxon>
        <taxon>Pseudomonadota</taxon>
        <taxon>Alphaproteobacteria</taxon>
        <taxon>Rhodobacterales</taxon>
        <taxon>Paracoccaceae</taxon>
        <taxon>Albimonas</taxon>
    </lineage>
</organism>
<dbReference type="Proteomes" id="UP000199118">
    <property type="component" value="Unassembled WGS sequence"/>
</dbReference>
<evidence type="ECO:0000313" key="4">
    <source>
        <dbReference type="Proteomes" id="UP000199118"/>
    </source>
</evidence>
<dbReference type="STRING" id="356660.SAMN05444336_11532"/>
<feature type="domain" description="Polysaccharide pyruvyl transferase" evidence="2">
    <location>
        <begin position="56"/>
        <end position="292"/>
    </location>
</feature>
<dbReference type="Pfam" id="PF04230">
    <property type="entry name" value="PS_pyruv_trans"/>
    <property type="match status" value="1"/>
</dbReference>
<keyword evidence="4" id="KW-1185">Reference proteome</keyword>
<dbReference type="InterPro" id="IPR007345">
    <property type="entry name" value="Polysacch_pyruvyl_Trfase"/>
</dbReference>
<name>A0A1H3G1B6_9RHOB</name>